<dbReference type="InterPro" id="IPR046450">
    <property type="entry name" value="PA_dom_sf"/>
</dbReference>
<dbReference type="FunCoup" id="A0A3Q7HVI0">
    <property type="interactions" value="50"/>
</dbReference>
<keyword evidence="7 10" id="KW-0720">Serine protease</keyword>
<dbReference type="InterPro" id="IPR045051">
    <property type="entry name" value="SBT"/>
</dbReference>
<comment type="subcellular location">
    <subcellularLocation>
        <location evidence="1">Secreted</location>
    </subcellularLocation>
</comment>
<evidence type="ECO:0000256" key="6">
    <source>
        <dbReference type="ARBA" id="ARBA00022801"/>
    </source>
</evidence>
<organism evidence="16">
    <name type="scientific">Solanum lycopersicum</name>
    <name type="common">Tomato</name>
    <name type="synonym">Lycopersicon esculentum</name>
    <dbReference type="NCBI Taxonomy" id="4081"/>
    <lineage>
        <taxon>Eukaryota</taxon>
        <taxon>Viridiplantae</taxon>
        <taxon>Streptophyta</taxon>
        <taxon>Embryophyta</taxon>
        <taxon>Tracheophyta</taxon>
        <taxon>Spermatophyta</taxon>
        <taxon>Magnoliopsida</taxon>
        <taxon>eudicotyledons</taxon>
        <taxon>Gunneridae</taxon>
        <taxon>Pentapetalae</taxon>
        <taxon>asterids</taxon>
        <taxon>lamiids</taxon>
        <taxon>Solanales</taxon>
        <taxon>Solanaceae</taxon>
        <taxon>Solanoideae</taxon>
        <taxon>Solaneae</taxon>
        <taxon>Solanum</taxon>
        <taxon>Solanum subgen. Lycopersicon</taxon>
    </lineage>
</organism>
<dbReference type="InterPro" id="IPR003137">
    <property type="entry name" value="PA_domain"/>
</dbReference>
<dbReference type="PROSITE" id="PS00136">
    <property type="entry name" value="SUBTILASE_ASP"/>
    <property type="match status" value="2"/>
</dbReference>
<keyword evidence="4 10" id="KW-0645">Protease</keyword>
<dbReference type="InterPro" id="IPR023827">
    <property type="entry name" value="Peptidase_S8_Asp-AS"/>
</dbReference>
<evidence type="ECO:0000256" key="5">
    <source>
        <dbReference type="ARBA" id="ARBA00022729"/>
    </source>
</evidence>
<reference evidence="16" key="2">
    <citation type="submission" date="2019-01" db="UniProtKB">
        <authorList>
            <consortium name="EnsemblPlants"/>
        </authorList>
    </citation>
    <scope>IDENTIFICATION</scope>
    <source>
        <strain evidence="16">cv. Heinz 1706</strain>
    </source>
</reference>
<dbReference type="FunFam" id="3.40.50.200:FF:000006">
    <property type="entry name" value="Subtilisin-like protease SBT1.5"/>
    <property type="match status" value="1"/>
</dbReference>
<dbReference type="InterPro" id="IPR037045">
    <property type="entry name" value="S8pro/Inhibitor_I9_sf"/>
</dbReference>
<dbReference type="SUPFAM" id="SSF52743">
    <property type="entry name" value="Subtilisin-like"/>
    <property type="match status" value="2"/>
</dbReference>
<evidence type="ECO:0000259" key="14">
    <source>
        <dbReference type="Pfam" id="PF05922"/>
    </source>
</evidence>
<evidence type="ECO:0000259" key="13">
    <source>
        <dbReference type="Pfam" id="PF02225"/>
    </source>
</evidence>
<dbReference type="InParanoid" id="A0A3Q7HVI0"/>
<feature type="active site" description="Charge relay system" evidence="9 10">
    <location>
        <position position="146"/>
    </location>
</feature>
<feature type="domain" description="Inhibitor I9" evidence="14">
    <location>
        <begin position="748"/>
        <end position="835"/>
    </location>
</feature>
<evidence type="ECO:0000256" key="10">
    <source>
        <dbReference type="PROSITE-ProRule" id="PRU01240"/>
    </source>
</evidence>
<keyword evidence="5 11" id="KW-0732">Signal</keyword>
<dbReference type="InterPro" id="IPR015500">
    <property type="entry name" value="Peptidase_S8_subtilisin-rel"/>
</dbReference>
<reference evidence="16" key="1">
    <citation type="journal article" date="2012" name="Nature">
        <title>The tomato genome sequence provides insights into fleshy fruit evolution.</title>
        <authorList>
            <consortium name="Tomato Genome Consortium"/>
        </authorList>
    </citation>
    <scope>NUCLEOTIDE SEQUENCE [LARGE SCALE GENOMIC DNA]</scope>
    <source>
        <strain evidence="16">cv. Heinz 1706</strain>
    </source>
</reference>
<evidence type="ECO:0000256" key="2">
    <source>
        <dbReference type="ARBA" id="ARBA00011073"/>
    </source>
</evidence>
<dbReference type="Gene3D" id="3.50.30.30">
    <property type="match status" value="2"/>
</dbReference>
<dbReference type="InterPro" id="IPR041469">
    <property type="entry name" value="Subtilisin-like_FN3"/>
</dbReference>
<evidence type="ECO:0000256" key="4">
    <source>
        <dbReference type="ARBA" id="ARBA00022670"/>
    </source>
</evidence>
<dbReference type="InterPro" id="IPR036852">
    <property type="entry name" value="Peptidase_S8/S53_dom_sf"/>
</dbReference>
<feature type="signal peptide" evidence="11">
    <location>
        <begin position="1"/>
        <end position="22"/>
    </location>
</feature>
<evidence type="ECO:0000256" key="3">
    <source>
        <dbReference type="ARBA" id="ARBA00022525"/>
    </source>
</evidence>
<evidence type="ECO:0000256" key="7">
    <source>
        <dbReference type="ARBA" id="ARBA00022825"/>
    </source>
</evidence>
<feature type="domain" description="Subtilisin-like protease fibronectin type-III" evidence="15">
    <location>
        <begin position="646"/>
        <end position="742"/>
    </location>
</feature>
<dbReference type="InterPro" id="IPR034197">
    <property type="entry name" value="Peptidases_S8_3"/>
</dbReference>
<evidence type="ECO:0000313" key="17">
    <source>
        <dbReference type="Proteomes" id="UP000004994"/>
    </source>
</evidence>
<dbReference type="EnsemblPlants" id="Solyc08g079850.2.1">
    <property type="protein sequence ID" value="Solyc08g079850.2.1"/>
    <property type="gene ID" value="Solyc08g079850.2"/>
</dbReference>
<keyword evidence="3" id="KW-0964">Secreted</keyword>
<dbReference type="CDD" id="cd04852">
    <property type="entry name" value="Peptidases_S8_3"/>
    <property type="match status" value="2"/>
</dbReference>
<evidence type="ECO:0000256" key="11">
    <source>
        <dbReference type="SAM" id="SignalP"/>
    </source>
</evidence>
<dbReference type="PANTHER" id="PTHR10795">
    <property type="entry name" value="PROPROTEIN CONVERTASE SUBTILISIN/KEXIN"/>
    <property type="match status" value="1"/>
</dbReference>
<feature type="chain" id="PRO_5018743457" description="Serine protease" evidence="11">
    <location>
        <begin position="23"/>
        <end position="1469"/>
    </location>
</feature>
<dbReference type="GO" id="GO:0006508">
    <property type="term" value="P:proteolysis"/>
    <property type="evidence" value="ECO:0007669"/>
    <property type="project" value="UniProtKB-KW"/>
</dbReference>
<dbReference type="GO" id="GO:0004252">
    <property type="term" value="F:serine-type endopeptidase activity"/>
    <property type="evidence" value="ECO:0000318"/>
    <property type="project" value="GO_Central"/>
</dbReference>
<dbReference type="Pfam" id="PF05922">
    <property type="entry name" value="Inhibitor_I9"/>
    <property type="match status" value="2"/>
</dbReference>
<feature type="active site" description="Charge relay system" evidence="10">
    <location>
        <position position="868"/>
    </location>
</feature>
<keyword evidence="17" id="KW-1185">Reference proteome</keyword>
<dbReference type="PRINTS" id="PR00723">
    <property type="entry name" value="SUBTILISIN"/>
</dbReference>
<evidence type="ECO:0000256" key="9">
    <source>
        <dbReference type="PIRSR" id="PIRSR615500-1"/>
    </source>
</evidence>
<feature type="domain" description="Peptidase S8/S53" evidence="12">
    <location>
        <begin position="138"/>
        <end position="568"/>
    </location>
</feature>
<dbReference type="FunFam" id="2.60.40.2310:FF:000001">
    <property type="entry name" value="Subtilisin-like protease SBT1.5"/>
    <property type="match status" value="2"/>
</dbReference>
<evidence type="ECO:0000256" key="8">
    <source>
        <dbReference type="ARBA" id="ARBA00023180"/>
    </source>
</evidence>
<feature type="domain" description="PA" evidence="13">
    <location>
        <begin position="378"/>
        <end position="451"/>
    </location>
</feature>
<proteinExistence type="inferred from homology"/>
<comment type="similarity">
    <text evidence="2 10">Belongs to the peptidase S8 family.</text>
</comment>
<feature type="domain" description="Peptidase S8/S53" evidence="12">
    <location>
        <begin position="859"/>
        <end position="1290"/>
    </location>
</feature>
<dbReference type="Gene3D" id="3.30.70.80">
    <property type="entry name" value="Peptidase S8 propeptide/proteinase inhibitor I9"/>
    <property type="match status" value="2"/>
</dbReference>
<feature type="active site" description="Charge relay system" evidence="10">
    <location>
        <position position="925"/>
    </location>
</feature>
<name>A0A3Q7HVI0_SOLLC</name>
<keyword evidence="8" id="KW-0325">Glycoprotein</keyword>
<evidence type="ECO:0008006" key="18">
    <source>
        <dbReference type="Google" id="ProtNLM"/>
    </source>
</evidence>
<evidence type="ECO:0000259" key="15">
    <source>
        <dbReference type="Pfam" id="PF17766"/>
    </source>
</evidence>
<dbReference type="Proteomes" id="UP000004994">
    <property type="component" value="Chromosome 8"/>
</dbReference>
<dbReference type="PaxDb" id="4081-Solyc08g079850.1.1"/>
<feature type="active site" description="Charge relay system" evidence="9 10">
    <location>
        <position position="532"/>
    </location>
</feature>
<dbReference type="SUPFAM" id="SSF52025">
    <property type="entry name" value="PA domain"/>
    <property type="match status" value="1"/>
</dbReference>
<dbReference type="Gene3D" id="3.40.50.200">
    <property type="entry name" value="Peptidase S8/S53 domain"/>
    <property type="match status" value="2"/>
</dbReference>
<dbReference type="GO" id="GO:0005576">
    <property type="term" value="C:extracellular region"/>
    <property type="evidence" value="ECO:0000318"/>
    <property type="project" value="GO_Central"/>
</dbReference>
<dbReference type="FunFam" id="3.50.30.30:FF:000005">
    <property type="entry name" value="subtilisin-like protease SBT1.5"/>
    <property type="match status" value="2"/>
</dbReference>
<evidence type="ECO:0000313" key="16">
    <source>
        <dbReference type="EnsemblPlants" id="Solyc08g079850.2.1"/>
    </source>
</evidence>
<feature type="active site" description="Charge relay system" evidence="9 10">
    <location>
        <position position="203"/>
    </location>
</feature>
<feature type="active site" description="Charge relay system" evidence="10">
    <location>
        <position position="1254"/>
    </location>
</feature>
<dbReference type="Pfam" id="PF02225">
    <property type="entry name" value="PA"/>
    <property type="match status" value="2"/>
</dbReference>
<dbReference type="CDD" id="cd02120">
    <property type="entry name" value="PA_subtilisin_like"/>
    <property type="match status" value="2"/>
</dbReference>
<keyword evidence="6 10" id="KW-0378">Hydrolase</keyword>
<dbReference type="Pfam" id="PF00082">
    <property type="entry name" value="Peptidase_S8"/>
    <property type="match status" value="2"/>
</dbReference>
<dbReference type="Gene3D" id="2.60.40.2310">
    <property type="match status" value="2"/>
</dbReference>
<evidence type="ECO:0000256" key="1">
    <source>
        <dbReference type="ARBA" id="ARBA00004613"/>
    </source>
</evidence>
<evidence type="ECO:0000259" key="12">
    <source>
        <dbReference type="Pfam" id="PF00082"/>
    </source>
</evidence>
<feature type="domain" description="PA" evidence="13">
    <location>
        <begin position="1101"/>
        <end position="1173"/>
    </location>
</feature>
<dbReference type="PROSITE" id="PS51892">
    <property type="entry name" value="SUBTILASE"/>
    <property type="match status" value="2"/>
</dbReference>
<dbReference type="Pfam" id="PF17766">
    <property type="entry name" value="fn3_6"/>
    <property type="match status" value="2"/>
</dbReference>
<feature type="domain" description="Subtilisin-like protease fibronectin type-III" evidence="15">
    <location>
        <begin position="1368"/>
        <end position="1464"/>
    </location>
</feature>
<dbReference type="InterPro" id="IPR010259">
    <property type="entry name" value="S8pro/Inhibitor_I9"/>
</dbReference>
<dbReference type="InterPro" id="IPR000209">
    <property type="entry name" value="Peptidase_S8/S53_dom"/>
</dbReference>
<dbReference type="STRING" id="4081.A0A3Q7HVI0"/>
<sequence length="1469" mass="155359">MGFLKILLIFIFCSFLRPSIQSDLETYIVHVESPENQISTQSSLTDLESYYLSFLPKTTTAISSSGDEEAASMIYSYHNVMKGFAARLTAAQVKEMEKKHGFVSAQKQRIFSLHTTHTPSFLGLQQNMGLWKDSNFGVGVIIGVLDTGILPDHPSFSDVGMPPPPAKWKGVCESNFTTKCNNKLIGARSYQLGNGSPIDDNGHGTHTAGTAAGAFVKGANIFGNANGTAVGVAPLAHIAVYKVCSSDGGCSDSDILAAMDAAIDDGVDILSISLGGSTKPFHDDGIALGTYSATERGIFVSASAGNSGPSLGTVANEAPWILTVGASTHDRKLKVTVKLGNSEEFEGESAYHPKTSNSTFFPLYDAGKNESDQFSAPFCSPGSLNDPAIKGKIVLCLRSISLLRVAQGQSVKDAGGVGMILINEQEEGVTKSAEAHVLPALDVSNADGKKILAYMNSSSNPVASITFHGTVIGDKNAPIVASFSSRGPSVASPGILKPDIIGPGVNVLAAWPTSVDNNKNTKSTFNIVSGTSMSCPHLSGVAALLKSAHPDWSPAAIKSAMMTTADTVNLANSPILDERLISADLFAMGAGHVNPSRASDPGLVYDTPFEDYIPYLCGLNYTNREVGKVLQRKVNCSEVKRIPEGQLNYPSFSIRLGSTPQTYTRTVTNVGDAKSSYKVEIVSPKGVVVKVEPSALNFSTLNQKLTYQVIFTKTTNISTTSDVEGFLKWNSNRHSVRSPIAVRSNLETYLVHVESPESLISTQSSLTDLDSYYLSFLPKTTTAISSSGNEEAATMIYSYHNVMTGFAARLTAEQVKEMEKIHGFVSAQKQRTLSLDTTHTSSFLGLQQNMGVWKDSNYGKGVIIGVIDTGILPDHPSFSDVGMPPPPAKWKGVCESNFTNKCNNKLIGARSYQLGHGSPIDDDGHGTHTASTAAGAFVNGANVFGNANGTAAGVAPFAHIAVYKVCNSDGCADTDVLAAMDAAIDDGVDILSISLGGGGSSDFYSNPIALGAYSATERGILVSCSAGNNGPSTGSVGNEAPWILTVGASTQDRKLKATVKLGNGEEFEGESAYRPKISNSTFFALFDAGKNASDEFETPYCRSGSLTDPVIRGKIVICLAGGGVPRVDKGQAVKDAGGVGMIIINQQRSGVTKSADAHVLPALDISDADGTKILAYMNSTSNPVATITFQGTIIGDKNAPIVAAFSSRGPSGASIGILKPDIIGPGVNILAAWPTSVDDNKNTKSTFNIISGTSMSCPHLSGVAALLKSTHPDWSPAAIKSAMMTTADTLNLANSPILDERLLPADIYAIGAGHVNPSRANDPGLVYDTPFEDYVPYLCGLNYTNRQVGNLLQRKVNCSEVKSILEAQLNYPSFSIYDLGSTPQTYTRTVTNVGDAKSSYKVEVASPEGVAIEVEPSELNFSELNQKLTYQVTFSKTANSSNTEVIEGFLKWTSNRHSVRSPIALLLIQ</sequence>
<accession>A0A3Q7HVI0</accession>
<dbReference type="Gramene" id="Solyc08g079850.2.1">
    <property type="protein sequence ID" value="Solyc08g079850.2.1"/>
    <property type="gene ID" value="Solyc08g079850.2"/>
</dbReference>
<dbReference type="OMA" id="YTIDIDM"/>
<protein>
    <recommendedName>
        <fullName evidence="18">Serine protease</fullName>
    </recommendedName>
</protein>
<feature type="domain" description="Inhibitor I9" evidence="14">
    <location>
        <begin position="26"/>
        <end position="114"/>
    </location>
</feature>